<gene>
    <name evidence="2" type="ORF">ElyMa_003894600</name>
</gene>
<sequence>MMIMMMMANDDDDVDDDDDDDGDDNDDDNDGDDDDVIMANDDDDDGYEDKLAPSSLLVAGSIGPPLLFEMQCLLGKLYPSGQRAQDRAVLGRQLGV</sequence>
<dbReference type="AlphaFoldDB" id="A0AAV4FN16"/>
<evidence type="ECO:0000256" key="1">
    <source>
        <dbReference type="SAM" id="MobiDB-lite"/>
    </source>
</evidence>
<comment type="caution">
    <text evidence="2">The sequence shown here is derived from an EMBL/GenBank/DDBJ whole genome shotgun (WGS) entry which is preliminary data.</text>
</comment>
<evidence type="ECO:0000313" key="3">
    <source>
        <dbReference type="Proteomes" id="UP000762676"/>
    </source>
</evidence>
<feature type="compositionally biased region" description="Acidic residues" evidence="1">
    <location>
        <begin position="9"/>
        <end position="47"/>
    </location>
</feature>
<keyword evidence="3" id="KW-1185">Reference proteome</keyword>
<evidence type="ECO:0000313" key="2">
    <source>
        <dbReference type="EMBL" id="GFR74494.1"/>
    </source>
</evidence>
<accession>A0AAV4FN16</accession>
<proteinExistence type="predicted"/>
<dbReference type="EMBL" id="BMAT01007931">
    <property type="protein sequence ID" value="GFR74494.1"/>
    <property type="molecule type" value="Genomic_DNA"/>
</dbReference>
<protein>
    <submittedName>
        <fullName evidence="2">Uncharacterized protein</fullName>
    </submittedName>
</protein>
<reference evidence="2 3" key="1">
    <citation type="journal article" date="2021" name="Elife">
        <title>Chloroplast acquisition without the gene transfer in kleptoplastic sea slugs, Plakobranchus ocellatus.</title>
        <authorList>
            <person name="Maeda T."/>
            <person name="Takahashi S."/>
            <person name="Yoshida T."/>
            <person name="Shimamura S."/>
            <person name="Takaki Y."/>
            <person name="Nagai Y."/>
            <person name="Toyoda A."/>
            <person name="Suzuki Y."/>
            <person name="Arimoto A."/>
            <person name="Ishii H."/>
            <person name="Satoh N."/>
            <person name="Nishiyama T."/>
            <person name="Hasebe M."/>
            <person name="Maruyama T."/>
            <person name="Minagawa J."/>
            <person name="Obokata J."/>
            <person name="Shigenobu S."/>
        </authorList>
    </citation>
    <scope>NUCLEOTIDE SEQUENCE [LARGE SCALE GENOMIC DNA]</scope>
</reference>
<organism evidence="2 3">
    <name type="scientific">Elysia marginata</name>
    <dbReference type="NCBI Taxonomy" id="1093978"/>
    <lineage>
        <taxon>Eukaryota</taxon>
        <taxon>Metazoa</taxon>
        <taxon>Spiralia</taxon>
        <taxon>Lophotrochozoa</taxon>
        <taxon>Mollusca</taxon>
        <taxon>Gastropoda</taxon>
        <taxon>Heterobranchia</taxon>
        <taxon>Euthyneura</taxon>
        <taxon>Panpulmonata</taxon>
        <taxon>Sacoglossa</taxon>
        <taxon>Placobranchoidea</taxon>
        <taxon>Plakobranchidae</taxon>
        <taxon>Elysia</taxon>
    </lineage>
</organism>
<feature type="region of interest" description="Disordered" evidence="1">
    <location>
        <begin position="1"/>
        <end position="49"/>
    </location>
</feature>
<dbReference type="Proteomes" id="UP000762676">
    <property type="component" value="Unassembled WGS sequence"/>
</dbReference>
<name>A0AAV4FN16_9GAST</name>